<reference evidence="2" key="3">
    <citation type="submission" date="2017-05" db="EMBL/GenBank/DDBJ databases">
        <authorList>
            <person name="Song R."/>
            <person name="Chenine A.L."/>
            <person name="Ruprecht R.M."/>
        </authorList>
    </citation>
    <scope>NUCLEOTIDE SEQUENCE</scope>
    <source>
        <strain evidence="2">SCGC AB-777_F03</strain>
    </source>
</reference>
<reference evidence="1" key="4">
    <citation type="submission" date="2021-11" db="EMBL/GenBank/DDBJ databases">
        <authorList>
            <person name="Munson-Mcgee J."/>
            <person name="Field E."/>
            <person name="Bateson M."/>
            <person name="Rooney C."/>
            <person name="Stepanauskas R."/>
            <person name="Young M."/>
        </authorList>
    </citation>
    <scope>NUCLEOTIDE SEQUENCE</scope>
    <source>
        <strain evidence="1">SCGC AB-777_F03</strain>
    </source>
</reference>
<accession>A0A2T9WKJ0</accession>
<dbReference type="Pfam" id="PF16239">
    <property type="entry name" value="DUF4898"/>
    <property type="match status" value="1"/>
</dbReference>
<name>A0A2T9WKJ0_NANST</name>
<sequence>MTSLEEYLTADELEFVKELGVSKIRVIQKGIVTDYVRFLKLIIPKEVRKLVIIGDKFTIDNISEDLKNINFNNKEY</sequence>
<reference evidence="1" key="2">
    <citation type="submission" date="2017-05" db="EMBL/GenBank/DDBJ databases">
        <authorList>
            <person name="Munson-Mcgee J.H."/>
        </authorList>
    </citation>
    <scope>NUCLEOTIDE SEQUENCE</scope>
    <source>
        <strain evidence="1">SCGC AB-777_F03</strain>
    </source>
</reference>
<protein>
    <submittedName>
        <fullName evidence="1">DUF4898 domain-containing protein</fullName>
    </submittedName>
</protein>
<proteinExistence type="predicted"/>
<comment type="caution">
    <text evidence="2">The sequence shown here is derived from an EMBL/GenBank/DDBJ whole genome shotgun (WGS) entry which is preliminary data.</text>
</comment>
<dbReference type="RefSeq" id="WP_228615230.1">
    <property type="nucleotide sequence ID" value="NZ_QEFP02000005.1"/>
</dbReference>
<dbReference type="EMBL" id="QEFP02000005">
    <property type="protein sequence ID" value="MCC5447002.1"/>
    <property type="molecule type" value="Genomic_DNA"/>
</dbReference>
<evidence type="ECO:0000313" key="1">
    <source>
        <dbReference type="EMBL" id="MCC5447002.1"/>
    </source>
</evidence>
<gene>
    <name evidence="1" type="ORF">DDW03_001125</name>
    <name evidence="2" type="ORF">DDW03_02675</name>
</gene>
<reference evidence="2" key="1">
    <citation type="journal article" date="2015" name="Appl. Environ. Microbiol.">
        <title>Nanoarchaeota, Their Sulfolobales Host, and Nanoarchaeota Virus Distribution across Yellowstone National Park Hot Springs.</title>
        <authorList>
            <person name="Munson-McGee J.H."/>
            <person name="Field E.K."/>
            <person name="Bateson M."/>
            <person name="Rooney C."/>
            <person name="Stepanauskas R."/>
            <person name="Young M.J."/>
        </authorList>
    </citation>
    <scope>NUCLEOTIDE SEQUENCE [LARGE SCALE GENOMIC DNA]</scope>
    <source>
        <strain evidence="2">SCGC AB-777_F03</strain>
    </source>
</reference>
<dbReference type="Proteomes" id="UP000245509">
    <property type="component" value="Unassembled WGS sequence"/>
</dbReference>
<dbReference type="InterPro" id="IPR032603">
    <property type="entry name" value="DUF4898"/>
</dbReference>
<dbReference type="EMBL" id="QEFP01000017">
    <property type="protein sequence ID" value="PVU68339.1"/>
    <property type="molecule type" value="Genomic_DNA"/>
</dbReference>
<organism evidence="2">
    <name type="scientific">Nanobsidianus stetteri</name>
    <dbReference type="NCBI Taxonomy" id="1294122"/>
    <lineage>
        <taxon>Archaea</taxon>
        <taxon>Nanobdellota</taxon>
        <taxon>Candidatus Nanoarchaeia</taxon>
        <taxon>Nanoarchaeales</taxon>
        <taxon>Nanopusillaceae</taxon>
        <taxon>Candidatus Nanobsidianus</taxon>
    </lineage>
</organism>
<dbReference type="AlphaFoldDB" id="A0A2T9WKJ0"/>
<evidence type="ECO:0000313" key="2">
    <source>
        <dbReference type="EMBL" id="PVU68339.1"/>
    </source>
</evidence>